<keyword evidence="1" id="KW-0812">Transmembrane</keyword>
<dbReference type="Proteomes" id="UP001419268">
    <property type="component" value="Unassembled WGS sequence"/>
</dbReference>
<gene>
    <name evidence="2" type="ORF">Scep_019918</name>
</gene>
<proteinExistence type="predicted"/>
<keyword evidence="3" id="KW-1185">Reference proteome</keyword>
<name>A0AAP0IBK2_9MAGN</name>
<organism evidence="2 3">
    <name type="scientific">Stephania cephalantha</name>
    <dbReference type="NCBI Taxonomy" id="152367"/>
    <lineage>
        <taxon>Eukaryota</taxon>
        <taxon>Viridiplantae</taxon>
        <taxon>Streptophyta</taxon>
        <taxon>Embryophyta</taxon>
        <taxon>Tracheophyta</taxon>
        <taxon>Spermatophyta</taxon>
        <taxon>Magnoliopsida</taxon>
        <taxon>Ranunculales</taxon>
        <taxon>Menispermaceae</taxon>
        <taxon>Menispermoideae</taxon>
        <taxon>Cissampelideae</taxon>
        <taxon>Stephania</taxon>
    </lineage>
</organism>
<evidence type="ECO:0000313" key="3">
    <source>
        <dbReference type="Proteomes" id="UP001419268"/>
    </source>
</evidence>
<keyword evidence="1" id="KW-0472">Membrane</keyword>
<dbReference type="EMBL" id="JBBNAG010000008">
    <property type="protein sequence ID" value="KAK9112399.1"/>
    <property type="molecule type" value="Genomic_DNA"/>
</dbReference>
<comment type="caution">
    <text evidence="2">The sequence shown here is derived from an EMBL/GenBank/DDBJ whole genome shotgun (WGS) entry which is preliminary data.</text>
</comment>
<keyword evidence="1" id="KW-1133">Transmembrane helix</keyword>
<evidence type="ECO:0000256" key="1">
    <source>
        <dbReference type="SAM" id="Phobius"/>
    </source>
</evidence>
<dbReference type="AlphaFoldDB" id="A0AAP0IBK2"/>
<protein>
    <submittedName>
        <fullName evidence="2">Uncharacterized protein</fullName>
    </submittedName>
</protein>
<evidence type="ECO:0000313" key="2">
    <source>
        <dbReference type="EMBL" id="KAK9112399.1"/>
    </source>
</evidence>
<reference evidence="2 3" key="1">
    <citation type="submission" date="2024-01" db="EMBL/GenBank/DDBJ databases">
        <title>Genome assemblies of Stephania.</title>
        <authorList>
            <person name="Yang L."/>
        </authorList>
    </citation>
    <scope>NUCLEOTIDE SEQUENCE [LARGE SCALE GENOMIC DNA]</scope>
    <source>
        <strain evidence="2">JXDWG</strain>
        <tissue evidence="2">Leaf</tissue>
    </source>
</reference>
<accession>A0AAP0IBK2</accession>
<sequence length="50" mass="5673">MPLFKQFVLRFCFCAFVAVATIFHLRLHVFHKKSISICGFGAVAEIISNN</sequence>
<feature type="transmembrane region" description="Helical" evidence="1">
    <location>
        <begin position="6"/>
        <end position="25"/>
    </location>
</feature>